<dbReference type="PROSITE" id="PS00855">
    <property type="entry name" value="SPASE_II"/>
    <property type="match status" value="1"/>
</dbReference>
<keyword evidence="2" id="KW-0645">Protease</keyword>
<dbReference type="PANTHER" id="PTHR33695">
    <property type="entry name" value="LIPOPROTEIN SIGNAL PEPTIDASE"/>
    <property type="match status" value="1"/>
</dbReference>
<dbReference type="GO" id="GO:0016020">
    <property type="term" value="C:membrane"/>
    <property type="evidence" value="ECO:0007669"/>
    <property type="project" value="InterPro"/>
</dbReference>
<evidence type="ECO:0008006" key="9">
    <source>
        <dbReference type="Google" id="ProtNLM"/>
    </source>
</evidence>
<dbReference type="PANTHER" id="PTHR33695:SF1">
    <property type="entry name" value="LIPOPROTEIN SIGNAL PEPTIDASE"/>
    <property type="match status" value="1"/>
</dbReference>
<dbReference type="GO" id="GO:0006508">
    <property type="term" value="P:proteolysis"/>
    <property type="evidence" value="ECO:0007669"/>
    <property type="project" value="UniProtKB-KW"/>
</dbReference>
<feature type="transmembrane region" description="Helical" evidence="7">
    <location>
        <begin position="99"/>
        <end position="122"/>
    </location>
</feature>
<dbReference type="PRINTS" id="PR00781">
    <property type="entry name" value="LIPOSIGPTASE"/>
</dbReference>
<keyword evidence="1" id="KW-1003">Cell membrane</keyword>
<dbReference type="HAMAP" id="MF_00161">
    <property type="entry name" value="LspA"/>
    <property type="match status" value="1"/>
</dbReference>
<keyword evidence="5 7" id="KW-1133">Transmembrane helix</keyword>
<name>A0A381R3S6_9ZZZZ</name>
<evidence type="ECO:0000256" key="6">
    <source>
        <dbReference type="ARBA" id="ARBA00023136"/>
    </source>
</evidence>
<dbReference type="NCBIfam" id="TIGR00077">
    <property type="entry name" value="lspA"/>
    <property type="match status" value="1"/>
</dbReference>
<sequence>MLLYLAAGPITLLPFLSLHLTCNTGAAFSMLQGYSWLFTIVAFFFSGYFCYRIWHLTRGAFLEGWSYALILSGAVGNLLDRLTHGCVIDFVHFHYLSFGFPVFNLADTCITLGAAGWIVLMYRDYSRERT</sequence>
<dbReference type="GO" id="GO:0004190">
    <property type="term" value="F:aspartic-type endopeptidase activity"/>
    <property type="evidence" value="ECO:0007669"/>
    <property type="project" value="InterPro"/>
</dbReference>
<evidence type="ECO:0000256" key="5">
    <source>
        <dbReference type="ARBA" id="ARBA00022989"/>
    </source>
</evidence>
<dbReference type="EMBL" id="UINC01001655">
    <property type="protein sequence ID" value="SUZ85874.1"/>
    <property type="molecule type" value="Genomic_DNA"/>
</dbReference>
<feature type="transmembrane region" description="Helical" evidence="7">
    <location>
        <begin position="33"/>
        <end position="54"/>
    </location>
</feature>
<gene>
    <name evidence="8" type="ORF">METZ01_LOCUS38728</name>
</gene>
<reference evidence="8" key="1">
    <citation type="submission" date="2018-05" db="EMBL/GenBank/DDBJ databases">
        <authorList>
            <person name="Lanie J.A."/>
            <person name="Ng W.-L."/>
            <person name="Kazmierczak K.M."/>
            <person name="Andrzejewski T.M."/>
            <person name="Davidsen T.M."/>
            <person name="Wayne K.J."/>
            <person name="Tettelin H."/>
            <person name="Glass J.I."/>
            <person name="Rusch D."/>
            <person name="Podicherti R."/>
            <person name="Tsui H.-C.T."/>
            <person name="Winkler M.E."/>
        </authorList>
    </citation>
    <scope>NUCLEOTIDE SEQUENCE</scope>
</reference>
<evidence type="ECO:0000256" key="2">
    <source>
        <dbReference type="ARBA" id="ARBA00022670"/>
    </source>
</evidence>
<evidence type="ECO:0000256" key="4">
    <source>
        <dbReference type="ARBA" id="ARBA00022801"/>
    </source>
</evidence>
<evidence type="ECO:0000256" key="1">
    <source>
        <dbReference type="ARBA" id="ARBA00022475"/>
    </source>
</evidence>
<evidence type="ECO:0000256" key="7">
    <source>
        <dbReference type="SAM" id="Phobius"/>
    </source>
</evidence>
<proteinExistence type="inferred from homology"/>
<dbReference type="InterPro" id="IPR001872">
    <property type="entry name" value="Peptidase_A8"/>
</dbReference>
<protein>
    <recommendedName>
        <fullName evidence="9">Signal peptidase II</fullName>
    </recommendedName>
</protein>
<dbReference type="Pfam" id="PF01252">
    <property type="entry name" value="Peptidase_A8"/>
    <property type="match status" value="1"/>
</dbReference>
<evidence type="ECO:0000256" key="3">
    <source>
        <dbReference type="ARBA" id="ARBA00022692"/>
    </source>
</evidence>
<keyword evidence="3 7" id="KW-0812">Transmembrane</keyword>
<keyword evidence="6 7" id="KW-0472">Membrane</keyword>
<dbReference type="AlphaFoldDB" id="A0A381R3S6"/>
<organism evidence="8">
    <name type="scientific">marine metagenome</name>
    <dbReference type="NCBI Taxonomy" id="408172"/>
    <lineage>
        <taxon>unclassified sequences</taxon>
        <taxon>metagenomes</taxon>
        <taxon>ecological metagenomes</taxon>
    </lineage>
</organism>
<keyword evidence="4" id="KW-0378">Hydrolase</keyword>
<accession>A0A381R3S6</accession>
<evidence type="ECO:0000313" key="8">
    <source>
        <dbReference type="EMBL" id="SUZ85874.1"/>
    </source>
</evidence>